<organism evidence="2">
    <name type="scientific">Cenchrus americanus</name>
    <name type="common">Pearl millet</name>
    <name type="synonym">Pennisetum glaucum</name>
    <dbReference type="NCBI Taxonomy" id="4543"/>
    <lineage>
        <taxon>Eukaryota</taxon>
        <taxon>Viridiplantae</taxon>
        <taxon>Streptophyta</taxon>
        <taxon>Embryophyta</taxon>
        <taxon>Tracheophyta</taxon>
        <taxon>Spermatophyta</taxon>
        <taxon>Magnoliopsida</taxon>
        <taxon>Liliopsida</taxon>
        <taxon>Poales</taxon>
        <taxon>Poaceae</taxon>
        <taxon>PACMAD clade</taxon>
        <taxon>Panicoideae</taxon>
        <taxon>Panicodae</taxon>
        <taxon>Paniceae</taxon>
        <taxon>Cenchrinae</taxon>
        <taxon>Cenchrus</taxon>
    </lineage>
</organism>
<accession>Q5NKR7</accession>
<protein>
    <submittedName>
        <fullName evidence="2">Uncharacterized protein 311G2.2</fullName>
    </submittedName>
</protein>
<name>Q5NKR7_CENAM</name>
<dbReference type="AlphaFoldDB" id="Q5NKR7"/>
<proteinExistence type="predicted"/>
<feature type="compositionally biased region" description="Low complexity" evidence="1">
    <location>
        <begin position="257"/>
        <end position="269"/>
    </location>
</feature>
<reference evidence="2" key="1">
    <citation type="submission" date="2002-02" db="EMBL/GenBank/DDBJ databases">
        <title>Comparative sequence analysis of homologous Wx1 regions in barley, maize, pearl millet, rice, sorghum and diploid wheat.</title>
        <authorList>
            <person name="Ma J."/>
            <person name="SanMiguel P.J."/>
            <person name="Dubcovsky J."/>
            <person name="Shiloff B.A."/>
            <person name="Rostoks N."/>
            <person name="Jiang Z."/>
            <person name="Busso C.S."/>
            <person name="Kleinhofs A."/>
            <person name="Devos K.M."/>
            <person name="Ramakrishna W."/>
            <person name="Bennetzen J.L."/>
        </authorList>
    </citation>
    <scope>NUCLEOTIDE SEQUENCE</scope>
</reference>
<sequence length="298" mass="32939">MARHHHVVALMHVARQEEASTGSSSSRLQFTSSEWTWRAVLLEWHGEDDGQDVDRWASGRQRHGHRRRITKRVTCATALPTGKKSREKEEGGRSQPAGGLGGRARHATQWEAGACIMQGARGRRCGQMRAVTVRRGRYYEPASESVRAETKSCQSVRCAGLWPGALAAVRVSSFQPSRAPRWAQRVGIWAAWLAGTRRRGARHGERIAACVHGQEAARASRNGDTNTPRPDPTGRHQSHSQETPQHHRGREINHCQPVTGSTTRSTPTPGTQPPCSAPLTRYRLLARPNSSLCLAFHS</sequence>
<gene>
    <name evidence="2" type="primary">311G2.2</name>
</gene>
<dbReference type="EMBL" id="AF488414">
    <property type="protein sequence ID" value="AAQ06270.1"/>
    <property type="molecule type" value="Genomic_DNA"/>
</dbReference>
<feature type="region of interest" description="Disordered" evidence="1">
    <location>
        <begin position="212"/>
        <end position="279"/>
    </location>
</feature>
<feature type="compositionally biased region" description="Basic residues" evidence="1">
    <location>
        <begin position="60"/>
        <end position="71"/>
    </location>
</feature>
<evidence type="ECO:0000256" key="1">
    <source>
        <dbReference type="SAM" id="MobiDB-lite"/>
    </source>
</evidence>
<evidence type="ECO:0000313" key="2">
    <source>
        <dbReference type="EMBL" id="AAQ06270.1"/>
    </source>
</evidence>
<feature type="region of interest" description="Disordered" evidence="1">
    <location>
        <begin position="58"/>
        <end position="104"/>
    </location>
</feature>